<dbReference type="InterPro" id="IPR043502">
    <property type="entry name" value="DNA/RNA_pol_sf"/>
</dbReference>
<name>A0AAF0ZRZ0_SOLVR</name>
<gene>
    <name evidence="1" type="ORF">MTR67_040715</name>
</gene>
<dbReference type="Proteomes" id="UP001234989">
    <property type="component" value="Chromosome 9"/>
</dbReference>
<dbReference type="AlphaFoldDB" id="A0AAF0ZRZ0"/>
<evidence type="ECO:0000313" key="2">
    <source>
        <dbReference type="Proteomes" id="UP001234989"/>
    </source>
</evidence>
<dbReference type="EMBL" id="CP133620">
    <property type="protein sequence ID" value="WMV47330.1"/>
    <property type="molecule type" value="Genomic_DNA"/>
</dbReference>
<evidence type="ECO:0000313" key="1">
    <source>
        <dbReference type="EMBL" id="WMV47330.1"/>
    </source>
</evidence>
<dbReference type="Gene3D" id="3.30.70.270">
    <property type="match status" value="1"/>
</dbReference>
<sequence length="144" mass="16098">MATRSEDEHVEHLRIVLHILKDRQLFAKFSKCEFWVRSVAFLGHIVSDDGECEAKTLSRLPMCSVPDVEDGNKKLVCDAHRLARLGVLLVDSNEDGVIVQNGLELSLVLDVKAKQDLDLVLIDLKESVFKKAIEAFSQRGDGVL</sequence>
<proteinExistence type="predicted"/>
<keyword evidence="2" id="KW-1185">Reference proteome</keyword>
<accession>A0AAF0ZRZ0</accession>
<protein>
    <recommendedName>
        <fullName evidence="3">Reverse transcriptase</fullName>
    </recommendedName>
</protein>
<organism evidence="1 2">
    <name type="scientific">Solanum verrucosum</name>
    <dbReference type="NCBI Taxonomy" id="315347"/>
    <lineage>
        <taxon>Eukaryota</taxon>
        <taxon>Viridiplantae</taxon>
        <taxon>Streptophyta</taxon>
        <taxon>Embryophyta</taxon>
        <taxon>Tracheophyta</taxon>
        <taxon>Spermatophyta</taxon>
        <taxon>Magnoliopsida</taxon>
        <taxon>eudicotyledons</taxon>
        <taxon>Gunneridae</taxon>
        <taxon>Pentapetalae</taxon>
        <taxon>asterids</taxon>
        <taxon>lamiids</taxon>
        <taxon>Solanales</taxon>
        <taxon>Solanaceae</taxon>
        <taxon>Solanoideae</taxon>
        <taxon>Solaneae</taxon>
        <taxon>Solanum</taxon>
    </lineage>
</organism>
<evidence type="ECO:0008006" key="3">
    <source>
        <dbReference type="Google" id="ProtNLM"/>
    </source>
</evidence>
<dbReference type="SUPFAM" id="SSF56672">
    <property type="entry name" value="DNA/RNA polymerases"/>
    <property type="match status" value="1"/>
</dbReference>
<reference evidence="1" key="1">
    <citation type="submission" date="2023-08" db="EMBL/GenBank/DDBJ databases">
        <title>A de novo genome assembly of Solanum verrucosum Schlechtendal, a Mexican diploid species geographically isolated from the other diploid A-genome species in potato relatives.</title>
        <authorList>
            <person name="Hosaka K."/>
        </authorList>
    </citation>
    <scope>NUCLEOTIDE SEQUENCE</scope>
    <source>
        <tissue evidence="1">Young leaves</tissue>
    </source>
</reference>
<dbReference type="InterPro" id="IPR043128">
    <property type="entry name" value="Rev_trsase/Diguanyl_cyclase"/>
</dbReference>